<dbReference type="PANTHER" id="PTHR35788">
    <property type="entry name" value="EXPORTED PROTEIN-RELATED"/>
    <property type="match status" value="1"/>
</dbReference>
<name>A0A1M4VVC7_9FIRM</name>
<dbReference type="Pfam" id="PF04294">
    <property type="entry name" value="VanW"/>
    <property type="match status" value="1"/>
</dbReference>
<dbReference type="Pfam" id="PF07501">
    <property type="entry name" value="G5"/>
    <property type="match status" value="1"/>
</dbReference>
<reference evidence="4" key="1">
    <citation type="submission" date="2016-11" db="EMBL/GenBank/DDBJ databases">
        <authorList>
            <person name="Varghese N."/>
            <person name="Submissions S."/>
        </authorList>
    </citation>
    <scope>NUCLEOTIDE SEQUENCE [LARGE SCALE GENOMIC DNA]</scope>
    <source>
        <strain evidence="4">DSM 12395</strain>
    </source>
</reference>
<evidence type="ECO:0000313" key="4">
    <source>
        <dbReference type="Proteomes" id="UP000184148"/>
    </source>
</evidence>
<dbReference type="Proteomes" id="UP000184148">
    <property type="component" value="Unassembled WGS sequence"/>
</dbReference>
<feature type="domain" description="G5" evidence="2">
    <location>
        <begin position="368"/>
        <end position="447"/>
    </location>
</feature>
<proteinExistence type="predicted"/>
<dbReference type="PROSITE" id="PS51109">
    <property type="entry name" value="G5"/>
    <property type="match status" value="1"/>
</dbReference>
<dbReference type="EMBL" id="FQUY01000005">
    <property type="protein sequence ID" value="SHE72845.1"/>
    <property type="molecule type" value="Genomic_DNA"/>
</dbReference>
<dbReference type="InterPro" id="IPR011098">
    <property type="entry name" value="G5_dom"/>
</dbReference>
<keyword evidence="4" id="KW-1185">Reference proteome</keyword>
<dbReference type="PANTHER" id="PTHR35788:SF1">
    <property type="entry name" value="EXPORTED PROTEIN"/>
    <property type="match status" value="1"/>
</dbReference>
<gene>
    <name evidence="3" type="ORF">SAMN02745133_01009</name>
</gene>
<dbReference type="Pfam" id="PF12229">
    <property type="entry name" value="PG_binding_4"/>
    <property type="match status" value="1"/>
</dbReference>
<protein>
    <submittedName>
        <fullName evidence="3">Vancomycin resistance protein YoaR, contains peptidoglycan-binding and VanW domains</fullName>
    </submittedName>
</protein>
<dbReference type="RefSeq" id="WP_238456962.1">
    <property type="nucleotide sequence ID" value="NZ_FQUY01000005.1"/>
</dbReference>
<dbReference type="InterPro" id="IPR052913">
    <property type="entry name" value="Glycopeptide_resist_protein"/>
</dbReference>
<dbReference type="SMART" id="SM01208">
    <property type="entry name" value="G5"/>
    <property type="match status" value="1"/>
</dbReference>
<evidence type="ECO:0000259" key="2">
    <source>
        <dbReference type="PROSITE" id="PS51109"/>
    </source>
</evidence>
<dbReference type="InterPro" id="IPR022029">
    <property type="entry name" value="YoaR-like_PG-bd"/>
</dbReference>
<dbReference type="AlphaFoldDB" id="A0A1M4VVC7"/>
<dbReference type="Gene3D" id="2.20.230.10">
    <property type="entry name" value="Resuscitation-promoting factor rpfb"/>
    <property type="match status" value="1"/>
</dbReference>
<keyword evidence="1" id="KW-0732">Signal</keyword>
<dbReference type="STRING" id="1121429.SAMN02745133_01009"/>
<sequence length="455" mass="50462">MNKARLTFYVTLALGLQLLVSVGLSSAAITFYYRDTVLPGTSVQGVDIGGLKADEAEKVLRDALPWPSPESLLMLVDPEGQPTHIRYGDIDYRADYHVTVKEALRHSQKTAAWNNIGALFGAMHHGCDLPLVKTFDNVAFTRILDKLSDKYNVPARNAQFAFNGNNVILFQDSKGRQLDTEGTVKQLMDLPVDEHRLVLRFKTVEPDIRISDFNGINSRLSIFVTQFDPTNRARSHNIELASKLINNVIVPPKQVFSLNKVLGPRNRERGYLQAPVIINNKLTSDFGGGVCQVATTLYNAVSLAGLTVVERVPHSLPVPYAPAGKDATIAGDFIDFKFLNNTDFPVLISSQVQQGKLLVSIFGHRQGASARLIKIETERLITKPTRKYVQEEGLVPGQVVVRRPGRDGYQLKTYEVIFENDKEVERRLISQTVVDPEPEVIAVGPGVHTKGLVKK</sequence>
<evidence type="ECO:0000313" key="3">
    <source>
        <dbReference type="EMBL" id="SHE72845.1"/>
    </source>
</evidence>
<dbReference type="InterPro" id="IPR007391">
    <property type="entry name" value="Vancomycin_resist_VanW"/>
</dbReference>
<organism evidence="3 4">
    <name type="scientific">Desulforamulus putei DSM 12395</name>
    <dbReference type="NCBI Taxonomy" id="1121429"/>
    <lineage>
        <taxon>Bacteria</taxon>
        <taxon>Bacillati</taxon>
        <taxon>Bacillota</taxon>
        <taxon>Clostridia</taxon>
        <taxon>Eubacteriales</taxon>
        <taxon>Peptococcaceae</taxon>
        <taxon>Desulforamulus</taxon>
    </lineage>
</organism>
<evidence type="ECO:0000256" key="1">
    <source>
        <dbReference type="ARBA" id="ARBA00022729"/>
    </source>
</evidence>
<accession>A0A1M4VVC7</accession>